<dbReference type="SUPFAM" id="SSF63712">
    <property type="entry name" value="Nicotinic receptor ligand binding domain-like"/>
    <property type="match status" value="1"/>
</dbReference>
<evidence type="ECO:0000256" key="2">
    <source>
        <dbReference type="ARBA" id="ARBA00022692"/>
    </source>
</evidence>
<name>A0AAD9R188_ACRCE</name>
<dbReference type="InterPro" id="IPR006202">
    <property type="entry name" value="Neur_chan_lig-bd"/>
</dbReference>
<evidence type="ECO:0000256" key="5">
    <source>
        <dbReference type="SAM" id="MobiDB-lite"/>
    </source>
</evidence>
<organism evidence="9 10">
    <name type="scientific">Acropora cervicornis</name>
    <name type="common">Staghorn coral</name>
    <dbReference type="NCBI Taxonomy" id="6130"/>
    <lineage>
        <taxon>Eukaryota</taxon>
        <taxon>Metazoa</taxon>
        <taxon>Cnidaria</taxon>
        <taxon>Anthozoa</taxon>
        <taxon>Hexacorallia</taxon>
        <taxon>Scleractinia</taxon>
        <taxon>Astrocoeniina</taxon>
        <taxon>Acroporidae</taxon>
        <taxon>Acropora</taxon>
    </lineage>
</organism>
<evidence type="ECO:0000256" key="3">
    <source>
        <dbReference type="ARBA" id="ARBA00022989"/>
    </source>
</evidence>
<dbReference type="CDD" id="cd18997">
    <property type="entry name" value="LGIC_ECD_nAChR"/>
    <property type="match status" value="1"/>
</dbReference>
<evidence type="ECO:0000256" key="4">
    <source>
        <dbReference type="ARBA" id="ARBA00023136"/>
    </source>
</evidence>
<reference evidence="9" key="1">
    <citation type="journal article" date="2023" name="G3 (Bethesda)">
        <title>Whole genome assembly and annotation of the endangered Caribbean coral Acropora cervicornis.</title>
        <authorList>
            <person name="Selwyn J.D."/>
            <person name="Vollmer S.V."/>
        </authorList>
    </citation>
    <scope>NUCLEOTIDE SEQUENCE</scope>
    <source>
        <strain evidence="9">K2</strain>
    </source>
</reference>
<keyword evidence="10" id="KW-1185">Reference proteome</keyword>
<dbReference type="Pfam" id="PF02931">
    <property type="entry name" value="Neur_chan_LBD"/>
    <property type="match status" value="1"/>
</dbReference>
<dbReference type="CDD" id="cd19051">
    <property type="entry name" value="LGIC_TM_cation"/>
    <property type="match status" value="1"/>
</dbReference>
<proteinExistence type="predicted"/>
<dbReference type="InterPro" id="IPR038050">
    <property type="entry name" value="Neuro_actylchol_rec"/>
</dbReference>
<evidence type="ECO:0000313" key="9">
    <source>
        <dbReference type="EMBL" id="KAK2570910.1"/>
    </source>
</evidence>
<dbReference type="InterPro" id="IPR006201">
    <property type="entry name" value="Neur_channel"/>
</dbReference>
<feature type="compositionally biased region" description="Polar residues" evidence="5">
    <location>
        <begin position="314"/>
        <end position="335"/>
    </location>
</feature>
<feature type="transmembrane region" description="Helical" evidence="6">
    <location>
        <begin position="512"/>
        <end position="532"/>
    </location>
</feature>
<evidence type="ECO:0000259" key="8">
    <source>
        <dbReference type="Pfam" id="PF02932"/>
    </source>
</evidence>
<feature type="compositionally biased region" description="Polar residues" evidence="5">
    <location>
        <begin position="354"/>
        <end position="366"/>
    </location>
</feature>
<dbReference type="EMBL" id="JARQWQ010000007">
    <property type="protein sequence ID" value="KAK2570910.1"/>
    <property type="molecule type" value="Genomic_DNA"/>
</dbReference>
<dbReference type="AlphaFoldDB" id="A0AAD9R188"/>
<dbReference type="GO" id="GO:0016020">
    <property type="term" value="C:membrane"/>
    <property type="evidence" value="ECO:0007669"/>
    <property type="project" value="UniProtKB-SubCell"/>
</dbReference>
<evidence type="ECO:0000256" key="1">
    <source>
        <dbReference type="ARBA" id="ARBA00004141"/>
    </source>
</evidence>
<dbReference type="PANTHER" id="PTHR18945">
    <property type="entry name" value="NEUROTRANSMITTER GATED ION CHANNEL"/>
    <property type="match status" value="1"/>
</dbReference>
<comment type="caution">
    <text evidence="9">The sequence shown here is derived from an EMBL/GenBank/DDBJ whole genome shotgun (WGS) entry which is preliminary data.</text>
</comment>
<feature type="domain" description="Neurotransmitter-gated ion-channel transmembrane" evidence="8">
    <location>
        <begin position="147"/>
        <end position="331"/>
    </location>
</feature>
<dbReference type="GO" id="GO:0004888">
    <property type="term" value="F:transmembrane signaling receptor activity"/>
    <property type="evidence" value="ECO:0007669"/>
    <property type="project" value="InterPro"/>
</dbReference>
<feature type="domain" description="Neurotransmitter-gated ion-channel ligand-binding" evidence="7">
    <location>
        <begin position="3"/>
        <end position="90"/>
    </location>
</feature>
<keyword evidence="2 6" id="KW-0812">Transmembrane</keyword>
<comment type="subcellular location">
    <subcellularLocation>
        <location evidence="1">Membrane</location>
        <topology evidence="1">Multi-pass membrane protein</topology>
    </subcellularLocation>
</comment>
<sequence>MAYDHKWVNPLLRWNVSENGGIQEINVDPTRIWKPDIYLYNNADEDHDGAQDKMQTKIKVDYNGTNRWLAPSILKSSCKINVRYFPFDEQGPSADTKTTQVNGEWDLVDFPCQRNELYYECCPNQPYSDVTCTLQIRRRTMYFFVNLIIPCFLITLLSLLSFFLPSEAGERITLVITNMLALTVFMLIVADILPATSEVVPLISVYFTSILIEVGLSLIATVLVLKCYFTNPSFSEIPFWIRLVVIQGLGQLLKIEVKRERRMARAKDEEKKLHKRTRSMGDALDPNFEYCHQNRTNRRNSEVTSYHARRSSTTDDTNLNPHQNSSTRRNNGSKNKFIQPVAATDTLDVNLNVHSDQNTSHHSTGNGKPKSKRPVSIAESIDPTFGLYHQSHSSRRNTECIVNDAGVPPCGACHELTVDMLHLGSRFPLKNATRCPSRLSLRRESCYETLGDEKADMNLTIPSQTPLINAMLHRQEHLVDYVKELLRAVEEQSEHDSKREEWILVAEILDTFFLYLFVTIMIGSTVLIFSAGTSW</sequence>
<dbReference type="PRINTS" id="PR00252">
    <property type="entry name" value="NRIONCHANNEL"/>
</dbReference>
<feature type="transmembrane region" description="Helical" evidence="6">
    <location>
        <begin position="143"/>
        <end position="166"/>
    </location>
</feature>
<feature type="region of interest" description="Disordered" evidence="5">
    <location>
        <begin position="354"/>
        <end position="375"/>
    </location>
</feature>
<dbReference type="GO" id="GO:0005230">
    <property type="term" value="F:extracellular ligand-gated monoatomic ion channel activity"/>
    <property type="evidence" value="ECO:0007669"/>
    <property type="project" value="InterPro"/>
</dbReference>
<feature type="region of interest" description="Disordered" evidence="5">
    <location>
        <begin position="264"/>
        <end position="335"/>
    </location>
</feature>
<dbReference type="FunFam" id="1.20.58.390:FF:000073">
    <property type="entry name" value="Neuronal acetylcholine receptor subunit alpha-9-II"/>
    <property type="match status" value="1"/>
</dbReference>
<feature type="transmembrane region" description="Helical" evidence="6">
    <location>
        <begin position="237"/>
        <end position="255"/>
    </location>
</feature>
<keyword evidence="4 6" id="KW-0472">Membrane</keyword>
<protein>
    <submittedName>
        <fullName evidence="9">Neuronal acetylcholine receptor subunit alpha-7</fullName>
    </submittedName>
</protein>
<dbReference type="Pfam" id="PF02932">
    <property type="entry name" value="Neur_chan_memb"/>
    <property type="match status" value="1"/>
</dbReference>
<dbReference type="Proteomes" id="UP001249851">
    <property type="component" value="Unassembled WGS sequence"/>
</dbReference>
<keyword evidence="9" id="KW-0675">Receptor</keyword>
<evidence type="ECO:0000256" key="6">
    <source>
        <dbReference type="SAM" id="Phobius"/>
    </source>
</evidence>
<accession>A0AAD9R188</accession>
<evidence type="ECO:0000313" key="10">
    <source>
        <dbReference type="Proteomes" id="UP001249851"/>
    </source>
</evidence>
<dbReference type="InterPro" id="IPR036719">
    <property type="entry name" value="Neuro-gated_channel_TM_sf"/>
</dbReference>
<reference evidence="9" key="2">
    <citation type="journal article" date="2023" name="Science">
        <title>Genomic signatures of disease resistance in endangered staghorn corals.</title>
        <authorList>
            <person name="Vollmer S.V."/>
            <person name="Selwyn J.D."/>
            <person name="Despard B.A."/>
            <person name="Roesel C.L."/>
        </authorList>
    </citation>
    <scope>NUCLEOTIDE SEQUENCE</scope>
    <source>
        <strain evidence="9">K2</strain>
    </source>
</reference>
<keyword evidence="3 6" id="KW-1133">Transmembrane helix</keyword>
<dbReference type="SUPFAM" id="SSF90112">
    <property type="entry name" value="Neurotransmitter-gated ion-channel transmembrane pore"/>
    <property type="match status" value="1"/>
</dbReference>
<feature type="transmembrane region" description="Helical" evidence="6">
    <location>
        <begin position="172"/>
        <end position="193"/>
    </location>
</feature>
<dbReference type="Gene3D" id="1.20.58.390">
    <property type="entry name" value="Neurotransmitter-gated ion-channel transmembrane domain"/>
    <property type="match status" value="2"/>
</dbReference>
<dbReference type="InterPro" id="IPR006029">
    <property type="entry name" value="Neurotrans-gated_channel_TM"/>
</dbReference>
<evidence type="ECO:0000259" key="7">
    <source>
        <dbReference type="Pfam" id="PF02931"/>
    </source>
</evidence>
<gene>
    <name evidence="9" type="ORF">P5673_004627</name>
</gene>
<feature type="transmembrane region" description="Helical" evidence="6">
    <location>
        <begin position="205"/>
        <end position="225"/>
    </location>
</feature>
<dbReference type="Gene3D" id="2.70.170.10">
    <property type="entry name" value="Neurotransmitter-gated ion-channel ligand-binding domain"/>
    <property type="match status" value="1"/>
</dbReference>
<dbReference type="InterPro" id="IPR036734">
    <property type="entry name" value="Neur_chan_lig-bd_sf"/>
</dbReference>